<evidence type="ECO:0000313" key="1">
    <source>
        <dbReference type="Proteomes" id="UP000887577"/>
    </source>
</evidence>
<protein>
    <submittedName>
        <fullName evidence="2">Uncharacterized protein</fullName>
    </submittedName>
</protein>
<keyword evidence="1" id="KW-1185">Reference proteome</keyword>
<sequence length="101" mass="11422">MTQKNVEIRVFANKVLIATKARQTAPLVDDDTKVVPNDIKTQINVLDSYYLSNDLKDAKTEEGKKMLDARNNRKRGIEEIHNVANEVALAALGGKKRTFFY</sequence>
<evidence type="ECO:0000313" key="2">
    <source>
        <dbReference type="WBParaSite" id="PSU_v2.g8658.t1"/>
    </source>
</evidence>
<organism evidence="1 2">
    <name type="scientific">Panagrolaimus superbus</name>
    <dbReference type="NCBI Taxonomy" id="310955"/>
    <lineage>
        <taxon>Eukaryota</taxon>
        <taxon>Metazoa</taxon>
        <taxon>Ecdysozoa</taxon>
        <taxon>Nematoda</taxon>
        <taxon>Chromadorea</taxon>
        <taxon>Rhabditida</taxon>
        <taxon>Tylenchina</taxon>
        <taxon>Panagrolaimomorpha</taxon>
        <taxon>Panagrolaimoidea</taxon>
        <taxon>Panagrolaimidae</taxon>
        <taxon>Panagrolaimus</taxon>
    </lineage>
</organism>
<accession>A0A914Z9R8</accession>
<reference evidence="2" key="1">
    <citation type="submission" date="2022-11" db="UniProtKB">
        <authorList>
            <consortium name="WormBaseParasite"/>
        </authorList>
    </citation>
    <scope>IDENTIFICATION</scope>
</reference>
<name>A0A914Z9R8_9BILA</name>
<dbReference type="AlphaFoldDB" id="A0A914Z9R8"/>
<proteinExistence type="predicted"/>
<dbReference type="Proteomes" id="UP000887577">
    <property type="component" value="Unplaced"/>
</dbReference>
<dbReference type="WBParaSite" id="PSU_v2.g8658.t1">
    <property type="protein sequence ID" value="PSU_v2.g8658.t1"/>
    <property type="gene ID" value="PSU_v2.g8658"/>
</dbReference>